<accession>A0ABS4E0M1</accession>
<evidence type="ECO:0000313" key="4">
    <source>
        <dbReference type="Proteomes" id="UP000759443"/>
    </source>
</evidence>
<evidence type="ECO:0000256" key="1">
    <source>
        <dbReference type="SAM" id="MobiDB-lite"/>
    </source>
</evidence>
<feature type="compositionally biased region" description="Basic and acidic residues" evidence="1">
    <location>
        <begin position="99"/>
        <end position="109"/>
    </location>
</feature>
<dbReference type="RefSeq" id="WP_209946249.1">
    <property type="nucleotide sequence ID" value="NZ_JAGGJU010000007.1"/>
</dbReference>
<keyword evidence="2" id="KW-0472">Membrane</keyword>
<feature type="region of interest" description="Disordered" evidence="1">
    <location>
        <begin position="188"/>
        <end position="216"/>
    </location>
</feature>
<keyword evidence="4" id="KW-1185">Reference proteome</keyword>
<dbReference type="EMBL" id="JAGGJU010000007">
    <property type="protein sequence ID" value="MBP1851489.1"/>
    <property type="molecule type" value="Genomic_DNA"/>
</dbReference>
<evidence type="ECO:0000256" key="2">
    <source>
        <dbReference type="SAM" id="Phobius"/>
    </source>
</evidence>
<proteinExistence type="predicted"/>
<evidence type="ECO:0000313" key="3">
    <source>
        <dbReference type="EMBL" id="MBP1851489.1"/>
    </source>
</evidence>
<evidence type="ECO:0008006" key="5">
    <source>
        <dbReference type="Google" id="ProtNLM"/>
    </source>
</evidence>
<feature type="compositionally biased region" description="Basic and acidic residues" evidence="1">
    <location>
        <begin position="11"/>
        <end position="24"/>
    </location>
</feature>
<gene>
    <name evidence="3" type="ORF">J2Z17_002934</name>
</gene>
<sequence length="370" mass="39284">MSGLETAIRSALERSDRENAEQRARIYQSARQALEAGLHKKQIADRTVIEGQRRQLEEIIHKIELEERQRLSAAAPAIDGGAEPSMTSGRPEALSPESDALHDTHRRPESGSLDGVHAMRADAGAPTAAPAAGVPEGLDFGAEAVSRTRKRGSGLFSRLFILAILLAAVGMGAWWVYSSGVLLPPSSRDTSLPAPQPTASAEDYNPAPANGANPFEEHKTFNGDWLTVFTPERIAALKPRANATVDIVGKGENQAARLLANSGDDDGRVAITVPVDVLAQMAGKTSTIAVTMKSSSDDPTRIAISCDFGPMGECPRHRFTINSERLDILFRVSFDAASAPSTPGLLLLNPDLTGKGGGVDIFGIRVLPGN</sequence>
<name>A0ABS4E0M1_9HYPH</name>
<dbReference type="Proteomes" id="UP000759443">
    <property type="component" value="Unassembled WGS sequence"/>
</dbReference>
<organism evidence="3 4">
    <name type="scientific">Rhizobium halophytocola</name>
    <dbReference type="NCBI Taxonomy" id="735519"/>
    <lineage>
        <taxon>Bacteria</taxon>
        <taxon>Pseudomonadati</taxon>
        <taxon>Pseudomonadota</taxon>
        <taxon>Alphaproteobacteria</taxon>
        <taxon>Hyphomicrobiales</taxon>
        <taxon>Rhizobiaceae</taxon>
        <taxon>Rhizobium/Agrobacterium group</taxon>
        <taxon>Rhizobium</taxon>
    </lineage>
</organism>
<protein>
    <recommendedName>
        <fullName evidence="5">Biotin transporter BioY</fullName>
    </recommendedName>
</protein>
<reference evidence="3 4" key="1">
    <citation type="submission" date="2021-03" db="EMBL/GenBank/DDBJ databases">
        <title>Genomic Encyclopedia of Type Strains, Phase IV (KMG-IV): sequencing the most valuable type-strain genomes for metagenomic binning, comparative biology and taxonomic classification.</title>
        <authorList>
            <person name="Goeker M."/>
        </authorList>
    </citation>
    <scope>NUCLEOTIDE SEQUENCE [LARGE SCALE GENOMIC DNA]</scope>
    <source>
        <strain evidence="3 4">DSM 21600</strain>
    </source>
</reference>
<comment type="caution">
    <text evidence="3">The sequence shown here is derived from an EMBL/GenBank/DDBJ whole genome shotgun (WGS) entry which is preliminary data.</text>
</comment>
<feature type="region of interest" description="Disordered" evidence="1">
    <location>
        <begin position="75"/>
        <end position="113"/>
    </location>
</feature>
<keyword evidence="2" id="KW-0812">Transmembrane</keyword>
<feature type="region of interest" description="Disordered" evidence="1">
    <location>
        <begin position="1"/>
        <end position="24"/>
    </location>
</feature>
<feature type="transmembrane region" description="Helical" evidence="2">
    <location>
        <begin position="155"/>
        <end position="177"/>
    </location>
</feature>
<keyword evidence="2" id="KW-1133">Transmembrane helix</keyword>